<keyword evidence="1" id="KW-0812">Transmembrane</keyword>
<evidence type="ECO:0000256" key="1">
    <source>
        <dbReference type="SAM" id="Phobius"/>
    </source>
</evidence>
<keyword evidence="1" id="KW-1133">Transmembrane helix</keyword>
<reference evidence="2 3" key="1">
    <citation type="submission" date="2021-06" db="EMBL/GenBank/DDBJ databases">
        <title>Caerostris extrusa draft genome.</title>
        <authorList>
            <person name="Kono N."/>
            <person name="Arakawa K."/>
        </authorList>
    </citation>
    <scope>NUCLEOTIDE SEQUENCE [LARGE SCALE GENOMIC DNA]</scope>
</reference>
<feature type="transmembrane region" description="Helical" evidence="1">
    <location>
        <begin position="75"/>
        <end position="96"/>
    </location>
</feature>
<evidence type="ECO:0000313" key="3">
    <source>
        <dbReference type="Proteomes" id="UP001054945"/>
    </source>
</evidence>
<sequence>MVNLAGIESDQFWDLNQTWNTQVPQFSSCFEDTVLASLPCLLYCLILCLHLFLLPRPVSPNPLPWTWLNVSKMFFSFWLLMISCVWCGVAIHGTYFDQNLPYSSVLSSCSRVVTFFLVLLTMWRHRTVGITTSTVLSTFWIVLFLCSILLYRSAFVKGFVIGSEKLQEQILF</sequence>
<dbReference type="Proteomes" id="UP001054945">
    <property type="component" value="Unassembled WGS sequence"/>
</dbReference>
<organism evidence="2 3">
    <name type="scientific">Caerostris extrusa</name>
    <name type="common">Bark spider</name>
    <name type="synonym">Caerostris bankana</name>
    <dbReference type="NCBI Taxonomy" id="172846"/>
    <lineage>
        <taxon>Eukaryota</taxon>
        <taxon>Metazoa</taxon>
        <taxon>Ecdysozoa</taxon>
        <taxon>Arthropoda</taxon>
        <taxon>Chelicerata</taxon>
        <taxon>Arachnida</taxon>
        <taxon>Araneae</taxon>
        <taxon>Araneomorphae</taxon>
        <taxon>Entelegynae</taxon>
        <taxon>Araneoidea</taxon>
        <taxon>Araneidae</taxon>
        <taxon>Caerostris</taxon>
    </lineage>
</organism>
<dbReference type="EMBL" id="BPLR01005214">
    <property type="protein sequence ID" value="GIY00677.1"/>
    <property type="molecule type" value="Genomic_DNA"/>
</dbReference>
<evidence type="ECO:0000313" key="2">
    <source>
        <dbReference type="EMBL" id="GIY00677.1"/>
    </source>
</evidence>
<gene>
    <name evidence="2" type="primary">ABCC1_6</name>
    <name evidence="2" type="ORF">CEXT_464501</name>
</gene>
<accession>A0AAV4PXR3</accession>
<comment type="caution">
    <text evidence="2">The sequence shown here is derived from an EMBL/GenBank/DDBJ whole genome shotgun (WGS) entry which is preliminary data.</text>
</comment>
<feature type="transmembrane region" description="Helical" evidence="1">
    <location>
        <begin position="135"/>
        <end position="154"/>
    </location>
</feature>
<feature type="transmembrane region" description="Helical" evidence="1">
    <location>
        <begin position="34"/>
        <end position="54"/>
    </location>
</feature>
<dbReference type="AlphaFoldDB" id="A0AAV4PXR3"/>
<name>A0AAV4PXR3_CAEEX</name>
<proteinExistence type="predicted"/>
<protein>
    <submittedName>
        <fullName evidence="2">Multidrug resistance-associated protein 1</fullName>
    </submittedName>
</protein>
<keyword evidence="3" id="KW-1185">Reference proteome</keyword>
<keyword evidence="1" id="KW-0472">Membrane</keyword>